<dbReference type="PaxDb" id="6239-R02F11.11"/>
<accession>U4PQY1</accession>
<protein>
    <submittedName>
        <fullName evidence="3">Secreted protein</fullName>
    </submittedName>
</protein>
<dbReference type="InParanoid" id="U4PQY1"/>
<keyword evidence="2" id="KW-1133">Transmembrane helix</keyword>
<dbReference type="GeneID" id="24104787"/>
<dbReference type="CTD" id="24104787"/>
<keyword evidence="2" id="KW-0472">Membrane</keyword>
<dbReference type="RefSeq" id="NP_001294753.1">
    <property type="nucleotide sequence ID" value="NM_001307824.1"/>
</dbReference>
<dbReference type="AlphaFoldDB" id="U4PQY1"/>
<proteinExistence type="predicted"/>
<evidence type="ECO:0000256" key="2">
    <source>
        <dbReference type="SAM" id="Phobius"/>
    </source>
</evidence>
<keyword evidence="4" id="KW-1185">Reference proteome</keyword>
<dbReference type="SMR" id="U4PQY1"/>
<dbReference type="AGR" id="WB:WBGene00235320"/>
<dbReference type="EMBL" id="BX284605">
    <property type="protein sequence ID" value="CDH92999.1"/>
    <property type="molecule type" value="Genomic_DNA"/>
</dbReference>
<feature type="region of interest" description="Disordered" evidence="1">
    <location>
        <begin position="36"/>
        <end position="60"/>
    </location>
</feature>
<evidence type="ECO:0000313" key="4">
    <source>
        <dbReference type="Proteomes" id="UP000001940"/>
    </source>
</evidence>
<organism evidence="3 4">
    <name type="scientific">Caenorhabditis elegans</name>
    <dbReference type="NCBI Taxonomy" id="6239"/>
    <lineage>
        <taxon>Eukaryota</taxon>
        <taxon>Metazoa</taxon>
        <taxon>Ecdysozoa</taxon>
        <taxon>Nematoda</taxon>
        <taxon>Chromadorea</taxon>
        <taxon>Rhabditida</taxon>
        <taxon>Rhabditina</taxon>
        <taxon>Rhabditomorpha</taxon>
        <taxon>Rhabditoidea</taxon>
        <taxon>Rhabditidae</taxon>
        <taxon>Peloderinae</taxon>
        <taxon>Caenorhabditis</taxon>
    </lineage>
</organism>
<gene>
    <name evidence="3" type="ORF">CELE_R02F11.11</name>
    <name evidence="3 5" type="ORF">R02F11.11</name>
</gene>
<evidence type="ECO:0000256" key="1">
    <source>
        <dbReference type="SAM" id="MobiDB-lite"/>
    </source>
</evidence>
<feature type="compositionally biased region" description="Polar residues" evidence="1">
    <location>
        <begin position="39"/>
        <end position="56"/>
    </location>
</feature>
<evidence type="ECO:0000313" key="5">
    <source>
        <dbReference type="WormBase" id="R02F11.11"/>
    </source>
</evidence>
<dbReference type="HOGENOM" id="CLU_2673362_0_0_1"/>
<dbReference type="KEGG" id="cel:CELE_R02F11.11"/>
<dbReference type="WormBase" id="R02F11.11">
    <property type="protein sequence ID" value="CE48564"/>
    <property type="gene ID" value="WBGene00235320"/>
</dbReference>
<evidence type="ECO:0000313" key="3">
    <source>
        <dbReference type="EMBL" id="CDH92999.1"/>
    </source>
</evidence>
<reference evidence="3 4" key="1">
    <citation type="journal article" date="1998" name="Science">
        <title>Genome sequence of the nematode C. elegans: a platform for investigating biology.</title>
        <authorList>
            <consortium name="The C. elegans sequencing consortium"/>
            <person name="Sulson J.E."/>
            <person name="Waterston R."/>
        </authorList>
    </citation>
    <scope>NUCLEOTIDE SEQUENCE [LARGE SCALE GENOMIC DNA]</scope>
    <source>
        <strain evidence="3 4">Bristol N2</strain>
    </source>
</reference>
<dbReference type="Bgee" id="WBGene00235320">
    <property type="expression patterns" value="Expressed in larva and 1 other cell type or tissue"/>
</dbReference>
<keyword evidence="2" id="KW-0812">Transmembrane</keyword>
<name>U4PQY1_CAEEL</name>
<dbReference type="eggNOG" id="KOG4297">
    <property type="taxonomic scope" value="Eukaryota"/>
</dbReference>
<sequence>MDVSGCIMCAIQWSLNALLFIWLLRFLITLCIPERRKPSTTSGKSTRQSQDGGSVETTNLLTPIPLTPFYVESVV</sequence>
<dbReference type="Proteomes" id="UP000001940">
    <property type="component" value="Chromosome V"/>
</dbReference>
<feature type="transmembrane region" description="Helical" evidence="2">
    <location>
        <begin position="12"/>
        <end position="32"/>
    </location>
</feature>